<dbReference type="EMBL" id="CAUJNA010003655">
    <property type="protein sequence ID" value="CAJ1407024.1"/>
    <property type="molecule type" value="Genomic_DNA"/>
</dbReference>
<dbReference type="AlphaFoldDB" id="A0AA36JJW2"/>
<feature type="compositionally biased region" description="Low complexity" evidence="2">
    <location>
        <begin position="428"/>
        <end position="442"/>
    </location>
</feature>
<feature type="compositionally biased region" description="Low complexity" evidence="2">
    <location>
        <begin position="1"/>
        <end position="18"/>
    </location>
</feature>
<keyword evidence="1" id="KW-0106">Calcium</keyword>
<keyword evidence="5" id="KW-1185">Reference proteome</keyword>
<accession>A0AA36JJW2</accession>
<evidence type="ECO:0000313" key="5">
    <source>
        <dbReference type="Proteomes" id="UP001178507"/>
    </source>
</evidence>
<dbReference type="SMART" id="SM00054">
    <property type="entry name" value="EFh"/>
    <property type="match status" value="3"/>
</dbReference>
<dbReference type="Pfam" id="PF13499">
    <property type="entry name" value="EF-hand_7"/>
    <property type="match status" value="1"/>
</dbReference>
<dbReference type="GO" id="GO:0005509">
    <property type="term" value="F:calcium ion binding"/>
    <property type="evidence" value="ECO:0007669"/>
    <property type="project" value="InterPro"/>
</dbReference>
<dbReference type="InterPro" id="IPR002048">
    <property type="entry name" value="EF_hand_dom"/>
</dbReference>
<protein>
    <recommendedName>
        <fullName evidence="3">EF-hand domain-containing protein</fullName>
    </recommendedName>
</protein>
<dbReference type="PROSITE" id="PS00018">
    <property type="entry name" value="EF_HAND_1"/>
    <property type="match status" value="1"/>
</dbReference>
<evidence type="ECO:0000256" key="1">
    <source>
        <dbReference type="ARBA" id="ARBA00022837"/>
    </source>
</evidence>
<organism evidence="4 5">
    <name type="scientific">Effrenium voratum</name>
    <dbReference type="NCBI Taxonomy" id="2562239"/>
    <lineage>
        <taxon>Eukaryota</taxon>
        <taxon>Sar</taxon>
        <taxon>Alveolata</taxon>
        <taxon>Dinophyceae</taxon>
        <taxon>Suessiales</taxon>
        <taxon>Symbiodiniaceae</taxon>
        <taxon>Effrenium</taxon>
    </lineage>
</organism>
<dbReference type="InterPro" id="IPR011992">
    <property type="entry name" value="EF-hand-dom_pair"/>
</dbReference>
<proteinExistence type="predicted"/>
<feature type="compositionally biased region" description="Low complexity" evidence="2">
    <location>
        <begin position="354"/>
        <end position="390"/>
    </location>
</feature>
<dbReference type="SUPFAM" id="SSF47473">
    <property type="entry name" value="EF-hand"/>
    <property type="match status" value="1"/>
</dbReference>
<reference evidence="4" key="1">
    <citation type="submission" date="2023-08" db="EMBL/GenBank/DDBJ databases">
        <authorList>
            <person name="Chen Y."/>
            <person name="Shah S."/>
            <person name="Dougan E. K."/>
            <person name="Thang M."/>
            <person name="Chan C."/>
        </authorList>
    </citation>
    <scope>NUCLEOTIDE SEQUENCE</scope>
</reference>
<dbReference type="PROSITE" id="PS50222">
    <property type="entry name" value="EF_HAND_2"/>
    <property type="match status" value="2"/>
</dbReference>
<feature type="region of interest" description="Disordered" evidence="2">
    <location>
        <begin position="1"/>
        <end position="127"/>
    </location>
</feature>
<dbReference type="PANTHER" id="PTHR48125:SF12">
    <property type="entry name" value="AT HOOK TRANSCRIPTION FACTOR FAMILY-RELATED"/>
    <property type="match status" value="1"/>
</dbReference>
<comment type="caution">
    <text evidence="4">The sequence shown here is derived from an EMBL/GenBank/DDBJ whole genome shotgun (WGS) entry which is preliminary data.</text>
</comment>
<dbReference type="Proteomes" id="UP001178507">
    <property type="component" value="Unassembled WGS sequence"/>
</dbReference>
<feature type="region of interest" description="Disordered" evidence="2">
    <location>
        <begin position="489"/>
        <end position="531"/>
    </location>
</feature>
<name>A0AA36JJW2_9DINO</name>
<feature type="domain" description="EF-hand" evidence="3">
    <location>
        <begin position="267"/>
        <end position="302"/>
    </location>
</feature>
<evidence type="ECO:0000256" key="2">
    <source>
        <dbReference type="SAM" id="MobiDB-lite"/>
    </source>
</evidence>
<feature type="compositionally biased region" description="Basic and acidic residues" evidence="2">
    <location>
        <begin position="21"/>
        <end position="30"/>
    </location>
</feature>
<evidence type="ECO:0000313" key="4">
    <source>
        <dbReference type="EMBL" id="CAJ1407024.1"/>
    </source>
</evidence>
<dbReference type="InterPro" id="IPR018247">
    <property type="entry name" value="EF_Hand_1_Ca_BS"/>
</dbReference>
<feature type="domain" description="EF-hand" evidence="3">
    <location>
        <begin position="146"/>
        <end position="181"/>
    </location>
</feature>
<feature type="region of interest" description="Disordered" evidence="2">
    <location>
        <begin position="428"/>
        <end position="469"/>
    </location>
</feature>
<dbReference type="Gene3D" id="1.10.238.10">
    <property type="entry name" value="EF-hand"/>
    <property type="match status" value="1"/>
</dbReference>
<feature type="region of interest" description="Disordered" evidence="2">
    <location>
        <begin position="342"/>
        <end position="413"/>
    </location>
</feature>
<evidence type="ECO:0000259" key="3">
    <source>
        <dbReference type="PROSITE" id="PS50222"/>
    </source>
</evidence>
<dbReference type="PANTHER" id="PTHR48125">
    <property type="entry name" value="LP07818P1"/>
    <property type="match status" value="1"/>
</dbReference>
<sequence length="579" mass="62998">MQATRPTRPSRPNRTSLPEAVRQKLMEIKGKINQVVGSSRDEPSHGSHGSHGGRATPLKRAASAGPRPGAVTPPPPSRPHTASSTRSAQARELGRPASAQYIPRPQSARPQSARPQSARPRVEVQEPKLHTDFQGLLELIGAKAAARFSSMQQCFRMLDLDHNGRVEIGEIKELLRIFHLPEEAADQFFCYLDPEKTGSLDFQVVADVIGQFIKPGYRNSVVHRSPAPQADEDGTSKVLPRFAHVQVTGGEVDLKQLAEIVGSKARAKFANTRNVFRGLDEARNGFVTRPECIRFMETYGYPSCVGEQAYNTLLHEGQHQVDFSTFVRFFGPYIHPRFEELAQQHEKRHPAPAAPVARAATPASARSVSRRPPTPGPGRARSARSAASARRASEARPVAGQPPQSPLKVEGSTVAKENERYEYFSDAGSTSAGASAGSCLSSVPSTGASTERLMRRSVPAPRGGRLLGDGINRALSRSVVWNGNNSHAVLQQKARPKSPRDPPGPPAHVQSTQIRGPPRPPSSRRPHTAKARLDAQWQASEDLKKSASGHCLHCGRNDQGQMSAEYLCDNMSHHWGVIA</sequence>
<gene>
    <name evidence="4" type="ORF">EVOR1521_LOCUS28828</name>
</gene>